<protein>
    <submittedName>
        <fullName evidence="2">Uncharacterized protein</fullName>
    </submittedName>
</protein>
<evidence type="ECO:0000313" key="2">
    <source>
        <dbReference type="EMBL" id="RIB18728.1"/>
    </source>
</evidence>
<organism evidence="2 3">
    <name type="scientific">Gigaspora rosea</name>
    <dbReference type="NCBI Taxonomy" id="44941"/>
    <lineage>
        <taxon>Eukaryota</taxon>
        <taxon>Fungi</taxon>
        <taxon>Fungi incertae sedis</taxon>
        <taxon>Mucoromycota</taxon>
        <taxon>Glomeromycotina</taxon>
        <taxon>Glomeromycetes</taxon>
        <taxon>Diversisporales</taxon>
        <taxon>Gigasporaceae</taxon>
        <taxon>Gigaspora</taxon>
    </lineage>
</organism>
<dbReference type="AlphaFoldDB" id="A0A397VAM3"/>
<dbReference type="EMBL" id="QKWP01000520">
    <property type="protein sequence ID" value="RIB18728.1"/>
    <property type="molecule type" value="Genomic_DNA"/>
</dbReference>
<proteinExistence type="predicted"/>
<keyword evidence="3" id="KW-1185">Reference proteome</keyword>
<feature type="region of interest" description="Disordered" evidence="1">
    <location>
        <begin position="121"/>
        <end position="186"/>
    </location>
</feature>
<accession>A0A397VAM3</accession>
<gene>
    <name evidence="2" type="ORF">C2G38_2183753</name>
</gene>
<dbReference type="STRING" id="44941.A0A397VAM3"/>
<dbReference type="OrthoDB" id="2440770at2759"/>
<evidence type="ECO:0000256" key="1">
    <source>
        <dbReference type="SAM" id="MobiDB-lite"/>
    </source>
</evidence>
<sequence>MTVKVRNPLVIKDNDAVMVVTFTDHVDQDPFTIGIDCHYLASVPYLIRITPTIKKNSVLFISGEFILHNNNNYMHVKSMSFSNQQKSLLNSVNIPWKTETTNEATGSRSIAEKITARINANGKNEDSSSVNKIPSGIVEPSPTNSKASTKNEDSLFTSKTSSKTNPSTTNSKNKKKSPTNKNKLLTKPLSEIIKPCTRTRTCRLTDLAKEALANSNEQAATFPTTNLQPEINYIGTKYHQQSTQLINSKHLPIKCLFFVNQILEIEPLEYGEKTFNINDSDNTLSQSTELQNETLPNVPSTTIWSISTKMREIIDQFENTILHQFSCIPCSICSKLMYPEKAKWILRNPNFQYPIMTAYPTERLITNPNPPANQITVCSSCKCNQTRNYSPYLFQVPPEINSVPLEKRKYLLPIFLHCSLGRTPDTNPFSKYGSLVGTMGYSRNKHTFNLYSEILGAYLNPATESSTNNQTTRPPWFDNSLTNASNWLKENNPYLRTYSRMIPINVNTSNPFPSATHLPDDENAPPFRRGDIVVPHQDFPTEIHDEDAHYSRLMAGFLTDNALNKIPIPLNDPHLEPLLFPDLYPNRHGYYYEMRNQLENIQQNHNTFGKYIKHRLLSKDSRFCLHYYWPAWAYLQLEKLRNFQNKQ</sequence>
<comment type="caution">
    <text evidence="2">The sequence shown here is derived from an EMBL/GenBank/DDBJ whole genome shotgun (WGS) entry which is preliminary data.</text>
</comment>
<feature type="compositionally biased region" description="Low complexity" evidence="1">
    <location>
        <begin position="157"/>
        <end position="171"/>
    </location>
</feature>
<name>A0A397VAM3_9GLOM</name>
<reference evidence="2 3" key="1">
    <citation type="submission" date="2018-06" db="EMBL/GenBank/DDBJ databases">
        <title>Comparative genomics reveals the genomic features of Rhizophagus irregularis, R. cerebriforme, R. diaphanum and Gigaspora rosea, and their symbiotic lifestyle signature.</title>
        <authorList>
            <person name="Morin E."/>
            <person name="San Clemente H."/>
            <person name="Chen E.C.H."/>
            <person name="De La Providencia I."/>
            <person name="Hainaut M."/>
            <person name="Kuo A."/>
            <person name="Kohler A."/>
            <person name="Murat C."/>
            <person name="Tang N."/>
            <person name="Roy S."/>
            <person name="Loubradou J."/>
            <person name="Henrissat B."/>
            <person name="Grigoriev I.V."/>
            <person name="Corradi N."/>
            <person name="Roux C."/>
            <person name="Martin F.M."/>
        </authorList>
    </citation>
    <scope>NUCLEOTIDE SEQUENCE [LARGE SCALE GENOMIC DNA]</scope>
    <source>
        <strain evidence="2 3">DAOM 194757</strain>
    </source>
</reference>
<evidence type="ECO:0000313" key="3">
    <source>
        <dbReference type="Proteomes" id="UP000266673"/>
    </source>
</evidence>
<dbReference type="Proteomes" id="UP000266673">
    <property type="component" value="Unassembled WGS sequence"/>
</dbReference>